<dbReference type="AlphaFoldDB" id="A0A2K2BCZ3"/>
<feature type="compositionally biased region" description="Polar residues" evidence="7">
    <location>
        <begin position="209"/>
        <end position="224"/>
    </location>
</feature>
<dbReference type="PANTHER" id="PTHR43158:SF2">
    <property type="entry name" value="SKFA PEPTIDE EXPORT ATP-BINDING PROTEIN SKFE"/>
    <property type="match status" value="1"/>
</dbReference>
<dbReference type="Gene3D" id="3.40.50.300">
    <property type="entry name" value="P-loop containing nucleotide triphosphate hydrolases"/>
    <property type="match status" value="1"/>
</dbReference>
<evidence type="ECO:0000256" key="4">
    <source>
        <dbReference type="ARBA" id="ARBA00022741"/>
    </source>
</evidence>
<dbReference type="InterPro" id="IPR027417">
    <property type="entry name" value="P-loop_NTPase"/>
</dbReference>
<dbReference type="PANTHER" id="PTHR43158">
    <property type="entry name" value="SKFA PEPTIDE EXPORT ATP-BINDING PROTEIN SKFE"/>
    <property type="match status" value="1"/>
</dbReference>
<evidence type="ECO:0000259" key="8">
    <source>
        <dbReference type="Pfam" id="PF13304"/>
    </source>
</evidence>
<feature type="region of interest" description="Disordered" evidence="7">
    <location>
        <begin position="197"/>
        <end position="233"/>
    </location>
</feature>
<comment type="similarity">
    <text evidence="6">Belongs to the ABC transporter superfamily. ABCI family.</text>
</comment>
<dbReference type="ExpressionAtlas" id="A0A2K2BCZ3">
    <property type="expression patterns" value="baseline and differential"/>
</dbReference>
<evidence type="ECO:0000313" key="10">
    <source>
        <dbReference type="Proteomes" id="UP000006729"/>
    </source>
</evidence>
<evidence type="ECO:0000256" key="3">
    <source>
        <dbReference type="ARBA" id="ARBA00022490"/>
    </source>
</evidence>
<keyword evidence="3" id="KW-0963">Cytoplasm</keyword>
<name>A0A2K2BCZ3_POPTR</name>
<dbReference type="GO" id="GO:0016887">
    <property type="term" value="F:ATP hydrolysis activity"/>
    <property type="evidence" value="ECO:0007669"/>
    <property type="project" value="InterPro"/>
</dbReference>
<protein>
    <recommendedName>
        <fullName evidence="8">ATPase AAA-type core domain-containing protein</fullName>
    </recommendedName>
</protein>
<evidence type="ECO:0000256" key="1">
    <source>
        <dbReference type="ARBA" id="ARBA00004496"/>
    </source>
</evidence>
<dbReference type="Proteomes" id="UP000006729">
    <property type="component" value="Chromosome 2"/>
</dbReference>
<comment type="subcellular location">
    <subcellularLocation>
        <location evidence="1">Cytoplasm</location>
    </subcellularLocation>
</comment>
<keyword evidence="4" id="KW-0547">Nucleotide-binding</keyword>
<evidence type="ECO:0000256" key="7">
    <source>
        <dbReference type="SAM" id="MobiDB-lite"/>
    </source>
</evidence>
<accession>A0A2K2BCZ3</accession>
<dbReference type="Pfam" id="PF13304">
    <property type="entry name" value="AAA_21"/>
    <property type="match status" value="1"/>
</dbReference>
<sequence length="233" mass="26208">MAGKHMVGGKDVVRVINGSAFHDTQLVCSGDLAYLGGSWSKTVGSAGEIPLQGDFSAEHMIFGVEGTDPVRREKLIDLLDIDLQWRMHKVSDGQRRRVQICMGLLHPFKVLLLDEVTVDLDVVARMDLLEFFKEECDQRGATIVYATHIFDGLETWATHLAYIQDGELRRAEKLTEVHELKSSANLLSVVESWLRHETKSEKKKPTNPPAQNQKTSPLGSSPFMSSRHMAYYR</sequence>
<keyword evidence="2" id="KW-0813">Transport</keyword>
<dbReference type="GO" id="GO:0005524">
    <property type="term" value="F:ATP binding"/>
    <property type="evidence" value="ECO:0007669"/>
    <property type="project" value="UniProtKB-KW"/>
</dbReference>
<dbReference type="EMBL" id="CM009291">
    <property type="protein sequence ID" value="PNT47643.1"/>
    <property type="molecule type" value="Genomic_DNA"/>
</dbReference>
<reference evidence="9 10" key="1">
    <citation type="journal article" date="2006" name="Science">
        <title>The genome of black cottonwood, Populus trichocarpa (Torr. &amp; Gray).</title>
        <authorList>
            <person name="Tuskan G.A."/>
            <person name="Difazio S."/>
            <person name="Jansson S."/>
            <person name="Bohlmann J."/>
            <person name="Grigoriev I."/>
            <person name="Hellsten U."/>
            <person name="Putnam N."/>
            <person name="Ralph S."/>
            <person name="Rombauts S."/>
            <person name="Salamov A."/>
            <person name="Schein J."/>
            <person name="Sterck L."/>
            <person name="Aerts A."/>
            <person name="Bhalerao R.R."/>
            <person name="Bhalerao R.P."/>
            <person name="Blaudez D."/>
            <person name="Boerjan W."/>
            <person name="Brun A."/>
            <person name="Brunner A."/>
            <person name="Busov V."/>
            <person name="Campbell M."/>
            <person name="Carlson J."/>
            <person name="Chalot M."/>
            <person name="Chapman J."/>
            <person name="Chen G.L."/>
            <person name="Cooper D."/>
            <person name="Coutinho P.M."/>
            <person name="Couturier J."/>
            <person name="Covert S."/>
            <person name="Cronk Q."/>
            <person name="Cunningham R."/>
            <person name="Davis J."/>
            <person name="Degroeve S."/>
            <person name="Dejardin A."/>
            <person name="Depamphilis C."/>
            <person name="Detter J."/>
            <person name="Dirks B."/>
            <person name="Dubchak I."/>
            <person name="Duplessis S."/>
            <person name="Ehlting J."/>
            <person name="Ellis B."/>
            <person name="Gendler K."/>
            <person name="Goodstein D."/>
            <person name="Gribskov M."/>
            <person name="Grimwood J."/>
            <person name="Groover A."/>
            <person name="Gunter L."/>
            <person name="Hamberger B."/>
            <person name="Heinze B."/>
            <person name="Helariutta Y."/>
            <person name="Henrissat B."/>
            <person name="Holligan D."/>
            <person name="Holt R."/>
            <person name="Huang W."/>
            <person name="Islam-Faridi N."/>
            <person name="Jones S."/>
            <person name="Jones-Rhoades M."/>
            <person name="Jorgensen R."/>
            <person name="Joshi C."/>
            <person name="Kangasjarvi J."/>
            <person name="Karlsson J."/>
            <person name="Kelleher C."/>
            <person name="Kirkpatrick R."/>
            <person name="Kirst M."/>
            <person name="Kohler A."/>
            <person name="Kalluri U."/>
            <person name="Larimer F."/>
            <person name="Leebens-Mack J."/>
            <person name="Leple J.C."/>
            <person name="Locascio P."/>
            <person name="Lou Y."/>
            <person name="Lucas S."/>
            <person name="Martin F."/>
            <person name="Montanini B."/>
            <person name="Napoli C."/>
            <person name="Nelson D.R."/>
            <person name="Nelson C."/>
            <person name="Nieminen K."/>
            <person name="Nilsson O."/>
            <person name="Pereda V."/>
            <person name="Peter G."/>
            <person name="Philippe R."/>
            <person name="Pilate G."/>
            <person name="Poliakov A."/>
            <person name="Razumovskaya J."/>
            <person name="Richardson P."/>
            <person name="Rinaldi C."/>
            <person name="Ritland K."/>
            <person name="Rouze P."/>
            <person name="Ryaboy D."/>
            <person name="Schmutz J."/>
            <person name="Schrader J."/>
            <person name="Segerman B."/>
            <person name="Shin H."/>
            <person name="Siddiqui A."/>
            <person name="Sterky F."/>
            <person name="Terry A."/>
            <person name="Tsai C.J."/>
            <person name="Uberbacher E."/>
            <person name="Unneberg P."/>
            <person name="Vahala J."/>
            <person name="Wall K."/>
            <person name="Wessler S."/>
            <person name="Yang G."/>
            <person name="Yin T."/>
            <person name="Douglas C."/>
            <person name="Marra M."/>
            <person name="Sandberg G."/>
            <person name="Van de Peer Y."/>
            <person name="Rokhsar D."/>
        </authorList>
    </citation>
    <scope>NUCLEOTIDE SEQUENCE [LARGE SCALE GENOMIC DNA]</scope>
    <source>
        <strain evidence="10">cv. Nisqually</strain>
    </source>
</reference>
<keyword evidence="5" id="KW-0067">ATP-binding</keyword>
<evidence type="ECO:0000256" key="2">
    <source>
        <dbReference type="ARBA" id="ARBA00022448"/>
    </source>
</evidence>
<evidence type="ECO:0000313" key="9">
    <source>
        <dbReference type="EMBL" id="PNT47643.1"/>
    </source>
</evidence>
<evidence type="ECO:0000256" key="6">
    <source>
        <dbReference type="ARBA" id="ARBA00061382"/>
    </source>
</evidence>
<feature type="domain" description="ATPase AAA-type core" evidence="8">
    <location>
        <begin position="85"/>
        <end position="148"/>
    </location>
</feature>
<evidence type="ECO:0000256" key="5">
    <source>
        <dbReference type="ARBA" id="ARBA00022840"/>
    </source>
</evidence>
<dbReference type="SUPFAM" id="SSF52540">
    <property type="entry name" value="P-loop containing nucleoside triphosphate hydrolases"/>
    <property type="match status" value="1"/>
</dbReference>
<proteinExistence type="inferred from homology"/>
<dbReference type="GO" id="GO:0005737">
    <property type="term" value="C:cytoplasm"/>
    <property type="evidence" value="ECO:0007669"/>
    <property type="project" value="UniProtKB-SubCell"/>
</dbReference>
<gene>
    <name evidence="9" type="ORF">POPTR_002G036300</name>
</gene>
<dbReference type="FunFam" id="3.40.50.300:FF:004730">
    <property type="entry name" value="ABC transporter I family member 21"/>
    <property type="match status" value="1"/>
</dbReference>
<organism evidence="9 10">
    <name type="scientific">Populus trichocarpa</name>
    <name type="common">Western balsam poplar</name>
    <name type="synonym">Populus balsamifera subsp. trichocarpa</name>
    <dbReference type="NCBI Taxonomy" id="3694"/>
    <lineage>
        <taxon>Eukaryota</taxon>
        <taxon>Viridiplantae</taxon>
        <taxon>Streptophyta</taxon>
        <taxon>Embryophyta</taxon>
        <taxon>Tracheophyta</taxon>
        <taxon>Spermatophyta</taxon>
        <taxon>Magnoliopsida</taxon>
        <taxon>eudicotyledons</taxon>
        <taxon>Gunneridae</taxon>
        <taxon>Pentapetalae</taxon>
        <taxon>rosids</taxon>
        <taxon>fabids</taxon>
        <taxon>Malpighiales</taxon>
        <taxon>Salicaceae</taxon>
        <taxon>Saliceae</taxon>
        <taxon>Populus</taxon>
    </lineage>
</organism>
<keyword evidence="10" id="KW-1185">Reference proteome</keyword>
<dbReference type="InterPro" id="IPR003959">
    <property type="entry name" value="ATPase_AAA_core"/>
</dbReference>